<accession>A0A1N7MKQ0</accession>
<dbReference type="Pfam" id="PF01077">
    <property type="entry name" value="NIR_SIR"/>
    <property type="match status" value="2"/>
</dbReference>
<dbReference type="InterPro" id="IPR005117">
    <property type="entry name" value="NiRdtase/SiRdtase_haem-b_fer"/>
</dbReference>
<dbReference type="EMBL" id="FTOD01000006">
    <property type="protein sequence ID" value="SIS86509.1"/>
    <property type="molecule type" value="Genomic_DNA"/>
</dbReference>
<dbReference type="InterPro" id="IPR006067">
    <property type="entry name" value="NO2/SO3_Rdtase_4Fe4S_dom"/>
</dbReference>
<evidence type="ECO:0000256" key="1">
    <source>
        <dbReference type="ARBA" id="ARBA00010429"/>
    </source>
</evidence>
<dbReference type="Gene3D" id="3.90.480.20">
    <property type="match status" value="1"/>
</dbReference>
<dbReference type="AlphaFoldDB" id="A0A1N7MKQ0"/>
<evidence type="ECO:0000259" key="9">
    <source>
        <dbReference type="Pfam" id="PF03460"/>
    </source>
</evidence>
<dbReference type="RefSeq" id="WP_076525109.1">
    <property type="nucleotide sequence ID" value="NZ_CP048103.1"/>
</dbReference>
<dbReference type="PANTHER" id="PTHR32439:SF0">
    <property type="entry name" value="FERREDOXIN--NITRITE REDUCTASE, CHLOROPLASTIC"/>
    <property type="match status" value="1"/>
</dbReference>
<keyword evidence="7" id="KW-0411">Iron-sulfur</keyword>
<sequence length="544" mass="62091">MAYVKHWKENDKINAVEKQKLEMDGLEIFDKISRYAERGFDAIPKEEWPMFKWAGLYLQRPREEGYFMMRVCVPSGILSGEQAVTLARIAKDYGRGIYDITTRQAVQFHWLRIEQIPDIFQRLEKVGLSTAGACGDITRNIVGNPLAGIDPDELLDTTWIVEDLFRFFQHHRDFSNLPRKYKMSVSANLGNASNAEINCVSFTPAVKEIGGEQVKGFHLKVGGGLSVRPFLAKTLNVFIRPEQVKEVAVAVTTIFRDYGYREKRTRNRLKFLVADWGPEKFREKLLEYTGPLPARGEEPVREWNAGYFYGVHPQKQAGRSYIGLNVPMGRLSADEVLELARLARKYGNGEIRNCNSQNIVLPHIPDAQVDSLLQEEIFRRIRVDPPKFIGYAVSCTGIEYCNLALVETKERMRRIAQYLDEHVDLDVPIRIHMVGCPNSCGQRQIADIGLQGIKMRSQDKRDFIEAFEIHVGGTLQGGGELNRKLKGKIAAEDLGRVLREFLLHFKEQKQSGETFHQFVHRVGVTQLQQVLDGILEWSQPRTAL</sequence>
<dbReference type="PANTHER" id="PTHR32439">
    <property type="entry name" value="FERREDOXIN--NITRITE REDUCTASE, CHLOROPLASTIC"/>
    <property type="match status" value="1"/>
</dbReference>
<name>A0A1N7MKQ0_9BACL</name>
<feature type="domain" description="Nitrite/Sulfite reductase ferredoxin-like" evidence="9">
    <location>
        <begin position="312"/>
        <end position="375"/>
    </location>
</feature>
<keyword evidence="3" id="KW-0349">Heme</keyword>
<proteinExistence type="inferred from homology"/>
<evidence type="ECO:0000256" key="4">
    <source>
        <dbReference type="ARBA" id="ARBA00022723"/>
    </source>
</evidence>
<dbReference type="GO" id="GO:0020037">
    <property type="term" value="F:heme binding"/>
    <property type="evidence" value="ECO:0007669"/>
    <property type="project" value="InterPro"/>
</dbReference>
<dbReference type="GO" id="GO:0051539">
    <property type="term" value="F:4 iron, 4 sulfur cluster binding"/>
    <property type="evidence" value="ECO:0007669"/>
    <property type="project" value="UniProtKB-KW"/>
</dbReference>
<keyword evidence="11" id="KW-1185">Reference proteome</keyword>
<dbReference type="Gene3D" id="3.30.413.10">
    <property type="entry name" value="Sulfite Reductase Hemoprotein, domain 1"/>
    <property type="match status" value="2"/>
</dbReference>
<dbReference type="Proteomes" id="UP000186795">
    <property type="component" value="Unassembled WGS sequence"/>
</dbReference>
<dbReference type="PROSITE" id="PS00365">
    <property type="entry name" value="NIR_SIR"/>
    <property type="match status" value="1"/>
</dbReference>
<comment type="similarity">
    <text evidence="1">Belongs to the nitrite and sulfite reductase 4Fe-4S domain family.</text>
</comment>
<dbReference type="GO" id="GO:0016491">
    <property type="term" value="F:oxidoreductase activity"/>
    <property type="evidence" value="ECO:0007669"/>
    <property type="project" value="UniProtKB-KW"/>
</dbReference>
<evidence type="ECO:0000313" key="10">
    <source>
        <dbReference type="EMBL" id="SIS86509.1"/>
    </source>
</evidence>
<dbReference type="SUPFAM" id="SSF55124">
    <property type="entry name" value="Nitrite/Sulfite reductase N-terminal domain-like"/>
    <property type="match status" value="2"/>
</dbReference>
<keyword evidence="6" id="KW-0408">Iron</keyword>
<evidence type="ECO:0000259" key="8">
    <source>
        <dbReference type="Pfam" id="PF01077"/>
    </source>
</evidence>
<dbReference type="InterPro" id="IPR006066">
    <property type="entry name" value="NO2/SO3_Rdtase_FeS/sirohaem_BS"/>
</dbReference>
<evidence type="ECO:0000313" key="11">
    <source>
        <dbReference type="Proteomes" id="UP000186795"/>
    </source>
</evidence>
<dbReference type="Pfam" id="PF03460">
    <property type="entry name" value="NIR_SIR_ferr"/>
    <property type="match status" value="2"/>
</dbReference>
<dbReference type="InterPro" id="IPR051329">
    <property type="entry name" value="NIR_SIR_4Fe-4S"/>
</dbReference>
<evidence type="ECO:0000256" key="2">
    <source>
        <dbReference type="ARBA" id="ARBA00022485"/>
    </source>
</evidence>
<evidence type="ECO:0000256" key="3">
    <source>
        <dbReference type="ARBA" id="ARBA00022617"/>
    </source>
</evidence>
<evidence type="ECO:0000256" key="7">
    <source>
        <dbReference type="ARBA" id="ARBA00023014"/>
    </source>
</evidence>
<feature type="domain" description="Nitrite/sulphite reductase 4Fe-4S" evidence="8">
    <location>
        <begin position="135"/>
        <end position="289"/>
    </location>
</feature>
<keyword evidence="5" id="KW-0560">Oxidoreductase</keyword>
<dbReference type="OrthoDB" id="9803707at2"/>
<dbReference type="InterPro" id="IPR036136">
    <property type="entry name" value="Nit/Sulf_reduc_fer-like_dom_sf"/>
</dbReference>
<keyword evidence="2" id="KW-0004">4Fe-4S</keyword>
<dbReference type="InterPro" id="IPR045854">
    <property type="entry name" value="NO2/SO3_Rdtase_4Fe4S_sf"/>
</dbReference>
<keyword evidence="4" id="KW-0479">Metal-binding</keyword>
<dbReference type="SUPFAM" id="SSF56014">
    <property type="entry name" value="Nitrite and sulphite reductase 4Fe-4S domain-like"/>
    <property type="match status" value="2"/>
</dbReference>
<organism evidence="10 11">
    <name type="scientific">Kroppenstedtia eburnea</name>
    <dbReference type="NCBI Taxonomy" id="714067"/>
    <lineage>
        <taxon>Bacteria</taxon>
        <taxon>Bacillati</taxon>
        <taxon>Bacillota</taxon>
        <taxon>Bacilli</taxon>
        <taxon>Bacillales</taxon>
        <taxon>Thermoactinomycetaceae</taxon>
        <taxon>Kroppenstedtia</taxon>
    </lineage>
</organism>
<reference evidence="11" key="1">
    <citation type="submission" date="2017-01" db="EMBL/GenBank/DDBJ databases">
        <authorList>
            <person name="Varghese N."/>
            <person name="Submissions S."/>
        </authorList>
    </citation>
    <scope>NUCLEOTIDE SEQUENCE [LARGE SCALE GENOMIC DNA]</scope>
    <source>
        <strain evidence="11">DSM 45196</strain>
    </source>
</reference>
<feature type="domain" description="Nitrite/sulphite reductase 4Fe-4S" evidence="8">
    <location>
        <begin position="393"/>
        <end position="532"/>
    </location>
</feature>
<dbReference type="GO" id="GO:0046872">
    <property type="term" value="F:metal ion binding"/>
    <property type="evidence" value="ECO:0007669"/>
    <property type="project" value="UniProtKB-KW"/>
</dbReference>
<evidence type="ECO:0000256" key="6">
    <source>
        <dbReference type="ARBA" id="ARBA00023004"/>
    </source>
</evidence>
<gene>
    <name evidence="10" type="ORF">SAMN05421790_106157</name>
</gene>
<dbReference type="PRINTS" id="PR00397">
    <property type="entry name" value="SIROHAEM"/>
</dbReference>
<protein>
    <submittedName>
        <fullName evidence="10">Ferredoxin-nitrite reductase</fullName>
    </submittedName>
</protein>
<feature type="domain" description="Nitrite/Sulfite reductase ferredoxin-like" evidence="9">
    <location>
        <begin position="63"/>
        <end position="125"/>
    </location>
</feature>
<evidence type="ECO:0000256" key="5">
    <source>
        <dbReference type="ARBA" id="ARBA00023002"/>
    </source>
</evidence>